<gene>
    <name evidence="1" type="ORF">JYU34_003955</name>
</gene>
<organism evidence="1 2">
    <name type="scientific">Plutella xylostella</name>
    <name type="common">Diamondback moth</name>
    <name type="synonym">Plutella maculipennis</name>
    <dbReference type="NCBI Taxonomy" id="51655"/>
    <lineage>
        <taxon>Eukaryota</taxon>
        <taxon>Metazoa</taxon>
        <taxon>Ecdysozoa</taxon>
        <taxon>Arthropoda</taxon>
        <taxon>Hexapoda</taxon>
        <taxon>Insecta</taxon>
        <taxon>Pterygota</taxon>
        <taxon>Neoptera</taxon>
        <taxon>Endopterygota</taxon>
        <taxon>Lepidoptera</taxon>
        <taxon>Glossata</taxon>
        <taxon>Ditrysia</taxon>
        <taxon>Yponomeutoidea</taxon>
        <taxon>Plutellidae</taxon>
        <taxon>Plutella</taxon>
    </lineage>
</organism>
<reference evidence="1 2" key="1">
    <citation type="submission" date="2021-06" db="EMBL/GenBank/DDBJ databases">
        <title>A haploid diamondback moth (Plutella xylostella L.) genome assembly resolves 31 chromosomes and identifies a diamide resistance mutation.</title>
        <authorList>
            <person name="Ward C.M."/>
            <person name="Perry K.D."/>
            <person name="Baker G."/>
            <person name="Powis K."/>
            <person name="Heckel D.G."/>
            <person name="Baxter S.W."/>
        </authorList>
    </citation>
    <scope>NUCLEOTIDE SEQUENCE [LARGE SCALE GENOMIC DNA]</scope>
    <source>
        <strain evidence="1 2">LV</strain>
        <tissue evidence="1">Single pupa</tissue>
    </source>
</reference>
<sequence>MTRVTGQITNVFSVAYSFSADSREGIPTDEAETAIAGIHRVSNGVDTLPIGAEAGDISLGTRAEAQGVSHSLAT</sequence>
<accession>A0ABQ7R1A3</accession>
<dbReference type="EMBL" id="JAHIBW010000005">
    <property type="protein sequence ID" value="KAG7311091.1"/>
    <property type="molecule type" value="Genomic_DNA"/>
</dbReference>
<keyword evidence="2" id="KW-1185">Reference proteome</keyword>
<protein>
    <submittedName>
        <fullName evidence="1">Uncharacterized protein</fullName>
    </submittedName>
</protein>
<dbReference type="Proteomes" id="UP000823941">
    <property type="component" value="Chromosome 5"/>
</dbReference>
<evidence type="ECO:0000313" key="2">
    <source>
        <dbReference type="Proteomes" id="UP000823941"/>
    </source>
</evidence>
<evidence type="ECO:0000313" key="1">
    <source>
        <dbReference type="EMBL" id="KAG7311091.1"/>
    </source>
</evidence>
<proteinExistence type="predicted"/>
<name>A0ABQ7R1A3_PLUXY</name>
<comment type="caution">
    <text evidence="1">The sequence shown here is derived from an EMBL/GenBank/DDBJ whole genome shotgun (WGS) entry which is preliminary data.</text>
</comment>